<evidence type="ECO:0000313" key="11">
    <source>
        <dbReference type="Proteomes" id="UP001501295"/>
    </source>
</evidence>
<keyword evidence="2" id="KW-0645">Protease</keyword>
<evidence type="ECO:0000256" key="7">
    <source>
        <dbReference type="ARBA" id="ARBA00023145"/>
    </source>
</evidence>
<evidence type="ECO:0000259" key="9">
    <source>
        <dbReference type="PROSITE" id="PS51695"/>
    </source>
</evidence>
<keyword evidence="7" id="KW-0865">Zymogen</keyword>
<dbReference type="CDD" id="cd04056">
    <property type="entry name" value="Peptidases_S53"/>
    <property type="match status" value="1"/>
</dbReference>
<comment type="cofactor">
    <cofactor evidence="1">
        <name>Ca(2+)</name>
        <dbReference type="ChEBI" id="CHEBI:29108"/>
    </cofactor>
</comment>
<keyword evidence="6" id="KW-0106">Calcium</keyword>
<evidence type="ECO:0000256" key="1">
    <source>
        <dbReference type="ARBA" id="ARBA00001913"/>
    </source>
</evidence>
<dbReference type="SMART" id="SM00944">
    <property type="entry name" value="Pro-kuma_activ"/>
    <property type="match status" value="1"/>
</dbReference>
<dbReference type="PANTHER" id="PTHR14218:SF15">
    <property type="entry name" value="TRIPEPTIDYL-PEPTIDASE 1"/>
    <property type="match status" value="1"/>
</dbReference>
<keyword evidence="4" id="KW-0378">Hydrolase</keyword>
<name>A0ABP8W133_9MICO</name>
<dbReference type="SUPFAM" id="SSF54897">
    <property type="entry name" value="Protease propeptides/inhibitors"/>
    <property type="match status" value="1"/>
</dbReference>
<dbReference type="RefSeq" id="WP_345376068.1">
    <property type="nucleotide sequence ID" value="NZ_BAABLM010000004.1"/>
</dbReference>
<proteinExistence type="predicted"/>
<organism evidence="10 11">
    <name type="scientific">Frondihabitans cladoniiphilus</name>
    <dbReference type="NCBI Taxonomy" id="715785"/>
    <lineage>
        <taxon>Bacteria</taxon>
        <taxon>Bacillati</taxon>
        <taxon>Actinomycetota</taxon>
        <taxon>Actinomycetes</taxon>
        <taxon>Micrococcales</taxon>
        <taxon>Microbacteriaceae</taxon>
        <taxon>Frondihabitans</taxon>
    </lineage>
</organism>
<keyword evidence="11" id="KW-1185">Reference proteome</keyword>
<evidence type="ECO:0000256" key="4">
    <source>
        <dbReference type="ARBA" id="ARBA00022801"/>
    </source>
</evidence>
<dbReference type="PANTHER" id="PTHR14218">
    <property type="entry name" value="PROTEASE S8 TRIPEPTIDYL PEPTIDASE I CLN2"/>
    <property type="match status" value="1"/>
</dbReference>
<evidence type="ECO:0000256" key="3">
    <source>
        <dbReference type="ARBA" id="ARBA00022723"/>
    </source>
</evidence>
<dbReference type="Proteomes" id="UP001501295">
    <property type="component" value="Unassembled WGS sequence"/>
</dbReference>
<dbReference type="SUPFAM" id="SSF52743">
    <property type="entry name" value="Subtilisin-like"/>
    <property type="match status" value="1"/>
</dbReference>
<keyword evidence="5" id="KW-0720">Serine protease</keyword>
<gene>
    <name evidence="10" type="ORF">GCM10025780_23490</name>
</gene>
<dbReference type="EMBL" id="BAABLM010000004">
    <property type="protein sequence ID" value="GAA4677918.1"/>
    <property type="molecule type" value="Genomic_DNA"/>
</dbReference>
<sequence length="538" mass="53377">MTSSSPDLSHLELVPLAGSERPPAPGAAPAAEPLAQHADVSATLVLRRQNAVDPAVLRGGAVDREAYLRDHGASQADLDLVTATLEGLGLTVDEADAPSRRVRVTGPMSTVSAIFGTSLESVTSEAPLVGEHGGEEAAEAPRVQHRQRSGGLSIPRSLDGVVTAVLGLDDRPQARAQFRIAPAAASTSVRYTPVQLGEIYAFPAGTDGSGQTVAIVELGGGFGQSDLDAYFGGLGVGSPKVTAVGVDGAKNAPGQDPSGADGEVLLDIEVVGALSPKASIVVYFAPNTDAGFVDAVATAAHATPTPASISISWGQSEDQWTAQARQAFDEALVDAAALGVTVTAAAGDNGSSDGATDGKSHVDFPASSPNVLACGGTSLQASSGTIGSETVWNNGSGRGATGGGVSDAFALPSYQTGVGVPAAPAAGGGRGVPDVAGNADPATGYEVLVDGQRTVIGGTSAVAPLWAALVARLVQATGSPLGLAQPKLYAAATSFHDITKGTNGSYSAGPGWDACTGLGSPNGEALLTALRASAAPEA</sequence>
<dbReference type="InterPro" id="IPR036852">
    <property type="entry name" value="Peptidase_S8/S53_dom_sf"/>
</dbReference>
<evidence type="ECO:0000256" key="2">
    <source>
        <dbReference type="ARBA" id="ARBA00022670"/>
    </source>
</evidence>
<dbReference type="Gene3D" id="3.40.50.200">
    <property type="entry name" value="Peptidase S8/S53 domain"/>
    <property type="match status" value="1"/>
</dbReference>
<feature type="domain" description="Peptidase S53" evidence="9">
    <location>
        <begin position="190"/>
        <end position="533"/>
    </location>
</feature>
<accession>A0ABP8W133</accession>
<dbReference type="InterPro" id="IPR050819">
    <property type="entry name" value="Tripeptidyl-peptidase_I"/>
</dbReference>
<dbReference type="Pfam" id="PF09286">
    <property type="entry name" value="Pro-kuma_activ"/>
    <property type="match status" value="1"/>
</dbReference>
<dbReference type="PROSITE" id="PS51695">
    <property type="entry name" value="SEDOLISIN"/>
    <property type="match status" value="1"/>
</dbReference>
<keyword evidence="3" id="KW-0479">Metal-binding</keyword>
<evidence type="ECO:0000256" key="6">
    <source>
        <dbReference type="ARBA" id="ARBA00022837"/>
    </source>
</evidence>
<evidence type="ECO:0000256" key="5">
    <source>
        <dbReference type="ARBA" id="ARBA00022825"/>
    </source>
</evidence>
<dbReference type="InterPro" id="IPR030400">
    <property type="entry name" value="Sedolisin_dom"/>
</dbReference>
<protein>
    <submittedName>
        <fullName evidence="10">S53 family peptidase</fullName>
    </submittedName>
</protein>
<feature type="region of interest" description="Disordered" evidence="8">
    <location>
        <begin position="1"/>
        <end position="34"/>
    </location>
</feature>
<dbReference type="InterPro" id="IPR015366">
    <property type="entry name" value="S53_propep"/>
</dbReference>
<comment type="caution">
    <text evidence="10">The sequence shown here is derived from an EMBL/GenBank/DDBJ whole genome shotgun (WGS) entry which is preliminary data.</text>
</comment>
<evidence type="ECO:0000256" key="8">
    <source>
        <dbReference type="SAM" id="MobiDB-lite"/>
    </source>
</evidence>
<reference evidence="11" key="1">
    <citation type="journal article" date="2019" name="Int. J. Syst. Evol. Microbiol.">
        <title>The Global Catalogue of Microorganisms (GCM) 10K type strain sequencing project: providing services to taxonomists for standard genome sequencing and annotation.</title>
        <authorList>
            <consortium name="The Broad Institute Genomics Platform"/>
            <consortium name="The Broad Institute Genome Sequencing Center for Infectious Disease"/>
            <person name="Wu L."/>
            <person name="Ma J."/>
        </authorList>
    </citation>
    <scope>NUCLEOTIDE SEQUENCE [LARGE SCALE GENOMIC DNA]</scope>
    <source>
        <strain evidence="11">JCM 18956</strain>
    </source>
</reference>
<evidence type="ECO:0000313" key="10">
    <source>
        <dbReference type="EMBL" id="GAA4677918.1"/>
    </source>
</evidence>